<dbReference type="SUPFAM" id="SSF47413">
    <property type="entry name" value="lambda repressor-like DNA-binding domains"/>
    <property type="match status" value="1"/>
</dbReference>
<accession>A0ABX3F267</accession>
<gene>
    <name evidence="2" type="ORF">BKH13_00380</name>
</gene>
<dbReference type="PROSITE" id="PS50943">
    <property type="entry name" value="HTH_CROC1"/>
    <property type="match status" value="1"/>
</dbReference>
<evidence type="ECO:0000313" key="2">
    <source>
        <dbReference type="EMBL" id="OLO86343.1"/>
    </source>
</evidence>
<reference evidence="2 3" key="1">
    <citation type="submission" date="2016-12" db="EMBL/GenBank/DDBJ databases">
        <title>Genomic comparison of strains in the 'Actinomyces naeslundii' group.</title>
        <authorList>
            <person name="Mughal S.R."/>
            <person name="Do T."/>
            <person name="Gilbert S.C."/>
            <person name="Witherden E.A."/>
            <person name="Didelot X."/>
            <person name="Beighton D."/>
        </authorList>
    </citation>
    <scope>NUCLEOTIDE SEQUENCE [LARGE SCALE GENOMIC DNA]</scope>
    <source>
        <strain evidence="2 3">WE6B-3</strain>
    </source>
</reference>
<name>A0ABX3F267_ACTNA</name>
<dbReference type="InterPro" id="IPR001387">
    <property type="entry name" value="Cro/C1-type_HTH"/>
</dbReference>
<dbReference type="Gene3D" id="1.10.260.40">
    <property type="entry name" value="lambda repressor-like DNA-binding domains"/>
    <property type="match status" value="1"/>
</dbReference>
<organism evidence="2 3">
    <name type="scientific">Actinomyces naeslundii</name>
    <dbReference type="NCBI Taxonomy" id="1655"/>
    <lineage>
        <taxon>Bacteria</taxon>
        <taxon>Bacillati</taxon>
        <taxon>Actinomycetota</taxon>
        <taxon>Actinomycetes</taxon>
        <taxon>Actinomycetales</taxon>
        <taxon>Actinomycetaceae</taxon>
        <taxon>Actinomyces</taxon>
    </lineage>
</organism>
<sequence length="136" mass="15479">MTKQTFDFALTLRCYRKSLGLDQDELAELLDVAQNTVSRWEAGIRAPRDPVEVLMRLHELDDVFDDVVYDVIALAMRDDDDRVILTTYTTDEHWWLADERARDLALPASMHQAATAQAAREIAADDSTIVTIRASR</sequence>
<comment type="caution">
    <text evidence="2">The sequence shown here is derived from an EMBL/GenBank/DDBJ whole genome shotgun (WGS) entry which is preliminary data.</text>
</comment>
<evidence type="ECO:0000313" key="3">
    <source>
        <dbReference type="Proteomes" id="UP000186781"/>
    </source>
</evidence>
<dbReference type="CDD" id="cd00093">
    <property type="entry name" value="HTH_XRE"/>
    <property type="match status" value="1"/>
</dbReference>
<dbReference type="Pfam" id="PF01381">
    <property type="entry name" value="HTH_3"/>
    <property type="match status" value="1"/>
</dbReference>
<evidence type="ECO:0000259" key="1">
    <source>
        <dbReference type="PROSITE" id="PS50943"/>
    </source>
</evidence>
<dbReference type="Proteomes" id="UP000186781">
    <property type="component" value="Unassembled WGS sequence"/>
</dbReference>
<dbReference type="EMBL" id="MSKX01000002">
    <property type="protein sequence ID" value="OLO86343.1"/>
    <property type="molecule type" value="Genomic_DNA"/>
</dbReference>
<dbReference type="SMART" id="SM00530">
    <property type="entry name" value="HTH_XRE"/>
    <property type="match status" value="1"/>
</dbReference>
<keyword evidence="3" id="KW-1185">Reference proteome</keyword>
<dbReference type="InterPro" id="IPR010982">
    <property type="entry name" value="Lambda_DNA-bd_dom_sf"/>
</dbReference>
<protein>
    <recommendedName>
        <fullName evidence="1">HTH cro/C1-type domain-containing protein</fullName>
    </recommendedName>
</protein>
<feature type="domain" description="HTH cro/C1-type" evidence="1">
    <location>
        <begin position="12"/>
        <end position="47"/>
    </location>
</feature>
<dbReference type="RefSeq" id="WP_075409547.1">
    <property type="nucleotide sequence ID" value="NZ_MSKX01000002.1"/>
</dbReference>
<proteinExistence type="predicted"/>